<feature type="domain" description="GGDEF" evidence="4">
    <location>
        <begin position="346"/>
        <end position="480"/>
    </location>
</feature>
<evidence type="ECO:0000313" key="6">
    <source>
        <dbReference type="Proteomes" id="UP000389128"/>
    </source>
</evidence>
<dbReference type="PROSITE" id="PS50113">
    <property type="entry name" value="PAC"/>
    <property type="match status" value="1"/>
</dbReference>
<dbReference type="CDD" id="cd01948">
    <property type="entry name" value="EAL"/>
    <property type="match status" value="1"/>
</dbReference>
<feature type="transmembrane region" description="Helical" evidence="1">
    <location>
        <begin position="78"/>
        <end position="97"/>
    </location>
</feature>
<dbReference type="AlphaFoldDB" id="A0A6C2CM26"/>
<dbReference type="SUPFAM" id="SSF55785">
    <property type="entry name" value="PYP-like sensor domain (PAS domain)"/>
    <property type="match status" value="1"/>
</dbReference>
<evidence type="ECO:0000259" key="2">
    <source>
        <dbReference type="PROSITE" id="PS50113"/>
    </source>
</evidence>
<feature type="domain" description="PAC" evidence="2">
    <location>
        <begin position="259"/>
        <end position="314"/>
    </location>
</feature>
<dbReference type="NCBIfam" id="TIGR00254">
    <property type="entry name" value="GGDEF"/>
    <property type="match status" value="1"/>
</dbReference>
<dbReference type="InterPro" id="IPR029787">
    <property type="entry name" value="Nucleotide_cyclase"/>
</dbReference>
<keyword evidence="1" id="KW-0472">Membrane</keyword>
<keyword evidence="1" id="KW-1133">Transmembrane helix</keyword>
<dbReference type="Proteomes" id="UP000389128">
    <property type="component" value="Unassembled WGS sequence"/>
</dbReference>
<dbReference type="Pfam" id="PF00563">
    <property type="entry name" value="EAL"/>
    <property type="match status" value="1"/>
</dbReference>
<protein>
    <submittedName>
        <fullName evidence="5">GGDEF and EAL domain-containing protein</fullName>
    </submittedName>
</protein>
<dbReference type="SUPFAM" id="SSF141868">
    <property type="entry name" value="EAL domain-like"/>
    <property type="match status" value="1"/>
</dbReference>
<dbReference type="InterPro" id="IPR043128">
    <property type="entry name" value="Rev_trsase/Diguanyl_cyclase"/>
</dbReference>
<dbReference type="CDD" id="cd01949">
    <property type="entry name" value="GGDEF"/>
    <property type="match status" value="1"/>
</dbReference>
<evidence type="ECO:0000256" key="1">
    <source>
        <dbReference type="SAM" id="Phobius"/>
    </source>
</evidence>
<dbReference type="PROSITE" id="PS50883">
    <property type="entry name" value="EAL"/>
    <property type="match status" value="1"/>
</dbReference>
<accession>A0A6C2CM26</accession>
<keyword evidence="1" id="KW-0812">Transmembrane</keyword>
<keyword evidence="6" id="KW-1185">Reference proteome</keyword>
<feature type="transmembrane region" description="Helical" evidence="1">
    <location>
        <begin position="52"/>
        <end position="71"/>
    </location>
</feature>
<dbReference type="SUPFAM" id="SSF55073">
    <property type="entry name" value="Nucleotide cyclase"/>
    <property type="match status" value="1"/>
</dbReference>
<dbReference type="InterPro" id="IPR052155">
    <property type="entry name" value="Biofilm_reg_signaling"/>
</dbReference>
<reference evidence="5 6" key="1">
    <citation type="submission" date="2019-01" db="EMBL/GenBank/DDBJ databases">
        <title>Zoogloea oleivorans genome sequencing and assembly.</title>
        <authorList>
            <person name="Tancsics A."/>
            <person name="Farkas M."/>
            <person name="Kriszt B."/>
            <person name="Maroti G."/>
            <person name="Horvath B."/>
        </authorList>
    </citation>
    <scope>NUCLEOTIDE SEQUENCE [LARGE SCALE GENOMIC DNA]</scope>
    <source>
        <strain evidence="5 6">Buc</strain>
    </source>
</reference>
<dbReference type="InterPro" id="IPR035919">
    <property type="entry name" value="EAL_sf"/>
</dbReference>
<comment type="caution">
    <text evidence="5">The sequence shown here is derived from an EMBL/GenBank/DDBJ whole genome shotgun (WGS) entry which is preliminary data.</text>
</comment>
<dbReference type="PROSITE" id="PS50887">
    <property type="entry name" value="GGDEF"/>
    <property type="match status" value="1"/>
</dbReference>
<feature type="transmembrane region" description="Helical" evidence="1">
    <location>
        <begin position="126"/>
        <end position="148"/>
    </location>
</feature>
<dbReference type="Gene3D" id="3.30.450.20">
    <property type="entry name" value="PAS domain"/>
    <property type="match status" value="1"/>
</dbReference>
<sequence length="753" mass="82449">MKRFPADARQTGKPLFDSGTSRKLLRFMSITLLCIGGVSAMTTLLGSLPTTIRWLVHGGIIALPLLSLALLEQQRIRAAGHVLLWGCWILALLSAPSTSGNRSIGVTIIPVLIVLMGWLVAPRQAIIMAGTSIIALLGISLSEHYAWIALEGPIPPLSRWTILTGMILVTTLLTALSYRLYATRFAEQQHLAATLELVTERSPIMLASVDEKDRYRYVNRNYAAFHGKMPTDLIGTPVSLHLGPGGAQAPILAIEKGNGSARYRQLRQNVQTGTECWLEIDAQRATREDGIYDGYYAILRDITDEVRSAEQIQFMAYHDSLTSLPNRTLLADRLRQAIVRGEREDSLIAVCYLDLDGFKLLNDTWGHSTGDMVLIQLAARLQECVRGTDTVARLGGDEFVVLIGGIQNRQEIPVAVGRLITAISRPISIHAGTEVGVSASIGVAVSPHDGEDPDVLLRHADQAMLMAKQSGRNRFALFDTELEQRMRTLHQIAASVEKGLADGEFRLFYQPKVNMRLGTVIGAEALIRWQHPEEGLLLPASFLPYIEGNPMASRLGQWVLGEALSQIRQWATQGLQLSVSVNISSHHLQDADFTEQLANLLDAHPDVPAERLEIEILETSAMEDVEKTARIIRASSVLGVSFALDDFGTGNASLTDFRRLPAQTLKIDKSFVRDILEDPEDLAIVKSIVALANSFERQVIAEGLESIAHGAPLLGLGCDCAQGYGIAHPMPADAIPPWIANWTAPAEWLQASR</sequence>
<dbReference type="OrthoDB" id="9813903at2"/>
<dbReference type="GO" id="GO:0003824">
    <property type="term" value="F:catalytic activity"/>
    <property type="evidence" value="ECO:0007669"/>
    <property type="project" value="UniProtKB-ARBA"/>
</dbReference>
<proteinExistence type="predicted"/>
<dbReference type="Pfam" id="PF08448">
    <property type="entry name" value="PAS_4"/>
    <property type="match status" value="1"/>
</dbReference>
<dbReference type="InterPro" id="IPR000160">
    <property type="entry name" value="GGDEF_dom"/>
</dbReference>
<dbReference type="Pfam" id="PF00990">
    <property type="entry name" value="GGDEF"/>
    <property type="match status" value="1"/>
</dbReference>
<feature type="transmembrane region" description="Helical" evidence="1">
    <location>
        <begin position="103"/>
        <end position="121"/>
    </location>
</feature>
<evidence type="ECO:0000313" key="5">
    <source>
        <dbReference type="EMBL" id="TYC54676.1"/>
    </source>
</evidence>
<dbReference type="PANTHER" id="PTHR44757:SF2">
    <property type="entry name" value="BIOFILM ARCHITECTURE MAINTENANCE PROTEIN MBAA"/>
    <property type="match status" value="1"/>
</dbReference>
<dbReference type="FunFam" id="3.30.70.270:FF:000001">
    <property type="entry name" value="Diguanylate cyclase domain protein"/>
    <property type="match status" value="1"/>
</dbReference>
<dbReference type="SMART" id="SM00267">
    <property type="entry name" value="GGDEF"/>
    <property type="match status" value="1"/>
</dbReference>
<gene>
    <name evidence="5" type="ORF">ETQ85_17460</name>
</gene>
<dbReference type="SMART" id="SM00052">
    <property type="entry name" value="EAL"/>
    <property type="match status" value="1"/>
</dbReference>
<dbReference type="InterPro" id="IPR001633">
    <property type="entry name" value="EAL_dom"/>
</dbReference>
<name>A0A6C2CM26_9RHOO</name>
<organism evidence="5 6">
    <name type="scientific">Zoogloea oleivorans</name>
    <dbReference type="NCBI Taxonomy" id="1552750"/>
    <lineage>
        <taxon>Bacteria</taxon>
        <taxon>Pseudomonadati</taxon>
        <taxon>Pseudomonadota</taxon>
        <taxon>Betaproteobacteria</taxon>
        <taxon>Rhodocyclales</taxon>
        <taxon>Zoogloeaceae</taxon>
        <taxon>Zoogloea</taxon>
    </lineage>
</organism>
<dbReference type="Gene3D" id="3.20.20.450">
    <property type="entry name" value="EAL domain"/>
    <property type="match status" value="1"/>
</dbReference>
<dbReference type="PANTHER" id="PTHR44757">
    <property type="entry name" value="DIGUANYLATE CYCLASE DGCP"/>
    <property type="match status" value="1"/>
</dbReference>
<feature type="domain" description="EAL" evidence="3">
    <location>
        <begin position="489"/>
        <end position="743"/>
    </location>
</feature>
<feature type="transmembrane region" description="Helical" evidence="1">
    <location>
        <begin position="160"/>
        <end position="181"/>
    </location>
</feature>
<dbReference type="Gene3D" id="3.30.70.270">
    <property type="match status" value="1"/>
</dbReference>
<evidence type="ECO:0000259" key="3">
    <source>
        <dbReference type="PROSITE" id="PS50883"/>
    </source>
</evidence>
<dbReference type="InterPro" id="IPR000014">
    <property type="entry name" value="PAS"/>
</dbReference>
<feature type="transmembrane region" description="Helical" evidence="1">
    <location>
        <begin position="24"/>
        <end position="46"/>
    </location>
</feature>
<evidence type="ECO:0000259" key="4">
    <source>
        <dbReference type="PROSITE" id="PS50887"/>
    </source>
</evidence>
<dbReference type="NCBIfam" id="TIGR00229">
    <property type="entry name" value="sensory_box"/>
    <property type="match status" value="1"/>
</dbReference>
<dbReference type="InterPro" id="IPR000700">
    <property type="entry name" value="PAS-assoc_C"/>
</dbReference>
<dbReference type="InterPro" id="IPR035965">
    <property type="entry name" value="PAS-like_dom_sf"/>
</dbReference>
<dbReference type="EMBL" id="SDKK01000017">
    <property type="protein sequence ID" value="TYC54676.1"/>
    <property type="molecule type" value="Genomic_DNA"/>
</dbReference>
<dbReference type="InterPro" id="IPR013656">
    <property type="entry name" value="PAS_4"/>
</dbReference>